<dbReference type="Gene3D" id="3.40.50.150">
    <property type="entry name" value="Vaccinia Virus protein VP39"/>
    <property type="match status" value="1"/>
</dbReference>
<dbReference type="Gene3D" id="1.10.8.10">
    <property type="entry name" value="DNA helicase RuvA subunit, C-terminal domain"/>
    <property type="match status" value="1"/>
</dbReference>
<sequence>MREWLKFGTEYLQDREVADAGTDAWLLLEYVTNINRSYYFMHMQEKMNREEAKEYRELLKRRGEREPVQYITGEAWFYGRSFLVNPSVLIPRQDTEVLVEEVLKRAMPGMRVLDLCTGSGCILLTILKEASVSGVGSDISGDALQVAERNGKRLKVHAGWIESNLFEKIGGTFDLIVSNPPYIASAVIPELEPEVREHEPLLALDGHGDGLYFYRKIVEEAPAYLKAGGWLCLEIGWDQGEILRRLLQAAGFVSVEIVKDLSGLDRVALGRLPVSGEHKE</sequence>
<comment type="catalytic activity">
    <reaction evidence="4 5">
        <text>L-glutaminyl-[peptide chain release factor] + S-adenosyl-L-methionine = N(5)-methyl-L-glutaminyl-[peptide chain release factor] + S-adenosyl-L-homocysteine + H(+)</text>
        <dbReference type="Rhea" id="RHEA:42896"/>
        <dbReference type="Rhea" id="RHEA-COMP:10271"/>
        <dbReference type="Rhea" id="RHEA-COMP:10272"/>
        <dbReference type="ChEBI" id="CHEBI:15378"/>
        <dbReference type="ChEBI" id="CHEBI:30011"/>
        <dbReference type="ChEBI" id="CHEBI:57856"/>
        <dbReference type="ChEBI" id="CHEBI:59789"/>
        <dbReference type="ChEBI" id="CHEBI:61891"/>
        <dbReference type="EC" id="2.1.1.297"/>
    </reaction>
</comment>
<dbReference type="GO" id="GO:0003676">
    <property type="term" value="F:nucleic acid binding"/>
    <property type="evidence" value="ECO:0007669"/>
    <property type="project" value="InterPro"/>
</dbReference>
<evidence type="ECO:0000256" key="2">
    <source>
        <dbReference type="ARBA" id="ARBA00022679"/>
    </source>
</evidence>
<dbReference type="InterPro" id="IPR040758">
    <property type="entry name" value="PrmC_N"/>
</dbReference>
<evidence type="ECO:0000313" key="8">
    <source>
        <dbReference type="EMBL" id="HIV24737.1"/>
    </source>
</evidence>
<comment type="function">
    <text evidence="5">Methylates the class 1 translation termination release factors RF1/PrfA and RF2/PrfB on the glutamine residue of the universally conserved GGQ motif.</text>
</comment>
<evidence type="ECO:0000256" key="3">
    <source>
        <dbReference type="ARBA" id="ARBA00022691"/>
    </source>
</evidence>
<evidence type="ECO:0000256" key="1">
    <source>
        <dbReference type="ARBA" id="ARBA00022603"/>
    </source>
</evidence>
<organism evidence="8 9">
    <name type="scientific">Candidatus Scatomonas pullistercoris</name>
    <dbReference type="NCBI Taxonomy" id="2840920"/>
    <lineage>
        <taxon>Bacteria</taxon>
        <taxon>Bacillati</taxon>
        <taxon>Bacillota</taxon>
        <taxon>Clostridia</taxon>
        <taxon>Lachnospirales</taxon>
        <taxon>Lachnospiraceae</taxon>
        <taxon>Lachnospiraceae incertae sedis</taxon>
        <taxon>Candidatus Scatomonas</taxon>
    </lineage>
</organism>
<dbReference type="PANTHER" id="PTHR18895">
    <property type="entry name" value="HEMK METHYLTRANSFERASE"/>
    <property type="match status" value="1"/>
</dbReference>
<dbReference type="NCBIfam" id="TIGR00536">
    <property type="entry name" value="hemK_fam"/>
    <property type="match status" value="1"/>
</dbReference>
<feature type="binding site" evidence="5">
    <location>
        <begin position="179"/>
        <end position="182"/>
    </location>
    <ligand>
        <name>substrate</name>
    </ligand>
</feature>
<dbReference type="EC" id="2.1.1.297" evidence="5"/>
<evidence type="ECO:0000259" key="6">
    <source>
        <dbReference type="Pfam" id="PF05175"/>
    </source>
</evidence>
<dbReference type="HAMAP" id="MF_02126">
    <property type="entry name" value="RF_methyltr_PrmC"/>
    <property type="match status" value="1"/>
</dbReference>
<evidence type="ECO:0000256" key="5">
    <source>
        <dbReference type="HAMAP-Rule" id="MF_02126"/>
    </source>
</evidence>
<feature type="binding site" evidence="5">
    <location>
        <position position="179"/>
    </location>
    <ligand>
        <name>S-adenosyl-L-methionine</name>
        <dbReference type="ChEBI" id="CHEBI:59789"/>
    </ligand>
</feature>
<dbReference type="InterPro" id="IPR050320">
    <property type="entry name" value="N5-glutamine_MTase"/>
</dbReference>
<dbReference type="InterPro" id="IPR004556">
    <property type="entry name" value="HemK-like"/>
</dbReference>
<evidence type="ECO:0000256" key="4">
    <source>
        <dbReference type="ARBA" id="ARBA00048391"/>
    </source>
</evidence>
<dbReference type="AlphaFoldDB" id="A0A9D1P2B3"/>
<keyword evidence="3 5" id="KW-0949">S-adenosyl-L-methionine</keyword>
<dbReference type="GO" id="GO:0102559">
    <property type="term" value="F:peptide chain release factor N(5)-glutamine methyltransferase activity"/>
    <property type="evidence" value="ECO:0007669"/>
    <property type="project" value="UniProtKB-EC"/>
</dbReference>
<dbReference type="Proteomes" id="UP000824169">
    <property type="component" value="Unassembled WGS sequence"/>
</dbReference>
<dbReference type="InterPro" id="IPR019874">
    <property type="entry name" value="RF_methyltr_PrmC"/>
</dbReference>
<keyword evidence="2 5" id="KW-0808">Transferase</keyword>
<dbReference type="InterPro" id="IPR029063">
    <property type="entry name" value="SAM-dependent_MTases_sf"/>
</dbReference>
<comment type="caution">
    <text evidence="5">Lacks conserved residue(s) required for the propagation of feature annotation.</text>
</comment>
<dbReference type="SUPFAM" id="SSF53335">
    <property type="entry name" value="S-adenosyl-L-methionine-dependent methyltransferases"/>
    <property type="match status" value="1"/>
</dbReference>
<proteinExistence type="inferred from homology"/>
<protein>
    <recommendedName>
        <fullName evidence="5">Release factor glutamine methyltransferase</fullName>
        <shortName evidence="5">RF MTase</shortName>
        <ecNumber evidence="5">2.1.1.297</ecNumber>
    </recommendedName>
    <alternativeName>
        <fullName evidence="5">N5-glutamine methyltransferase PrmC</fullName>
    </alternativeName>
    <alternativeName>
        <fullName evidence="5">Protein-(glutamine-N5) MTase PrmC</fullName>
    </alternativeName>
    <alternativeName>
        <fullName evidence="5">Protein-glutamine N-methyltransferase PrmC</fullName>
    </alternativeName>
</protein>
<keyword evidence="1 5" id="KW-0489">Methyltransferase</keyword>
<feature type="domain" description="Release factor glutamine methyltransferase N-terminal" evidence="7">
    <location>
        <begin position="3"/>
        <end position="73"/>
    </location>
</feature>
<dbReference type="InterPro" id="IPR007848">
    <property type="entry name" value="Small_mtfrase_dom"/>
</dbReference>
<reference evidence="8" key="1">
    <citation type="submission" date="2020-10" db="EMBL/GenBank/DDBJ databases">
        <authorList>
            <person name="Gilroy R."/>
        </authorList>
    </citation>
    <scope>NUCLEOTIDE SEQUENCE</scope>
    <source>
        <strain evidence="8">CHK188-20938</strain>
    </source>
</reference>
<dbReference type="InterPro" id="IPR002052">
    <property type="entry name" value="DNA_methylase_N6_adenine_CS"/>
</dbReference>
<feature type="domain" description="Methyltransferase small" evidence="6">
    <location>
        <begin position="95"/>
        <end position="184"/>
    </location>
</feature>
<dbReference type="GO" id="GO:0032259">
    <property type="term" value="P:methylation"/>
    <property type="evidence" value="ECO:0007669"/>
    <property type="project" value="UniProtKB-KW"/>
</dbReference>
<accession>A0A9D1P2B3</accession>
<dbReference type="Pfam" id="PF17827">
    <property type="entry name" value="PrmC_N"/>
    <property type="match status" value="1"/>
</dbReference>
<feature type="binding site" evidence="5">
    <location>
        <position position="138"/>
    </location>
    <ligand>
        <name>S-adenosyl-L-methionine</name>
        <dbReference type="ChEBI" id="CHEBI:59789"/>
    </ligand>
</feature>
<comment type="similarity">
    <text evidence="5">Belongs to the protein N5-glutamine methyltransferase family. PrmC subfamily.</text>
</comment>
<dbReference type="NCBIfam" id="TIGR03534">
    <property type="entry name" value="RF_mod_PrmC"/>
    <property type="match status" value="1"/>
</dbReference>
<comment type="caution">
    <text evidence="8">The sequence shown here is derived from an EMBL/GenBank/DDBJ whole genome shotgun (WGS) entry which is preliminary data.</text>
</comment>
<evidence type="ECO:0000259" key="7">
    <source>
        <dbReference type="Pfam" id="PF17827"/>
    </source>
</evidence>
<reference evidence="8" key="2">
    <citation type="journal article" date="2021" name="PeerJ">
        <title>Extensive microbial diversity within the chicken gut microbiome revealed by metagenomics and culture.</title>
        <authorList>
            <person name="Gilroy R."/>
            <person name="Ravi A."/>
            <person name="Getino M."/>
            <person name="Pursley I."/>
            <person name="Horton D.L."/>
            <person name="Alikhan N.F."/>
            <person name="Baker D."/>
            <person name="Gharbi K."/>
            <person name="Hall N."/>
            <person name="Watson M."/>
            <person name="Adriaenssens E.M."/>
            <person name="Foster-Nyarko E."/>
            <person name="Jarju S."/>
            <person name="Secka A."/>
            <person name="Antonio M."/>
            <person name="Oren A."/>
            <person name="Chaudhuri R.R."/>
            <person name="La Ragione R."/>
            <person name="Hildebrand F."/>
            <person name="Pallen M.J."/>
        </authorList>
    </citation>
    <scope>NUCLEOTIDE SEQUENCE</scope>
    <source>
        <strain evidence="8">CHK188-20938</strain>
    </source>
</reference>
<dbReference type="CDD" id="cd02440">
    <property type="entry name" value="AdoMet_MTases"/>
    <property type="match status" value="1"/>
</dbReference>
<dbReference type="EMBL" id="DVOO01000010">
    <property type="protein sequence ID" value="HIV24737.1"/>
    <property type="molecule type" value="Genomic_DNA"/>
</dbReference>
<dbReference type="Pfam" id="PF05175">
    <property type="entry name" value="MTS"/>
    <property type="match status" value="1"/>
</dbReference>
<dbReference type="PANTHER" id="PTHR18895:SF74">
    <property type="entry name" value="MTRF1L RELEASE FACTOR GLUTAMINE METHYLTRANSFERASE"/>
    <property type="match status" value="1"/>
</dbReference>
<dbReference type="PROSITE" id="PS00092">
    <property type="entry name" value="N6_MTASE"/>
    <property type="match status" value="1"/>
</dbReference>
<evidence type="ECO:0000313" key="9">
    <source>
        <dbReference type="Proteomes" id="UP000824169"/>
    </source>
</evidence>
<name>A0A9D1P2B3_9FIRM</name>
<gene>
    <name evidence="5 8" type="primary">prmC</name>
    <name evidence="8" type="ORF">IAB71_02955</name>
</gene>